<evidence type="ECO:0000256" key="2">
    <source>
        <dbReference type="ARBA" id="ARBA00022692"/>
    </source>
</evidence>
<dbReference type="Proteomes" id="UP000603453">
    <property type="component" value="Unassembled WGS sequence"/>
</dbReference>
<organism evidence="7 8">
    <name type="scientific">Mucor saturninus</name>
    <dbReference type="NCBI Taxonomy" id="64648"/>
    <lineage>
        <taxon>Eukaryota</taxon>
        <taxon>Fungi</taxon>
        <taxon>Fungi incertae sedis</taxon>
        <taxon>Mucoromycota</taxon>
        <taxon>Mucoromycotina</taxon>
        <taxon>Mucoromycetes</taxon>
        <taxon>Mucorales</taxon>
        <taxon>Mucorineae</taxon>
        <taxon>Mucoraceae</taxon>
        <taxon>Mucor</taxon>
    </lineage>
</organism>
<keyword evidence="4 5" id="KW-0472">Membrane</keyword>
<evidence type="ECO:0000256" key="5">
    <source>
        <dbReference type="SAM" id="Phobius"/>
    </source>
</evidence>
<comment type="caution">
    <text evidence="7">The sequence shown here is derived from an EMBL/GenBank/DDBJ whole genome shotgun (WGS) entry which is preliminary data.</text>
</comment>
<dbReference type="AlphaFoldDB" id="A0A8H7QN84"/>
<reference evidence="7" key="1">
    <citation type="submission" date="2020-12" db="EMBL/GenBank/DDBJ databases">
        <title>Metabolic potential, ecology and presence of endohyphal bacteria is reflected in genomic diversity of Mucoromycotina.</title>
        <authorList>
            <person name="Muszewska A."/>
            <person name="Okrasinska A."/>
            <person name="Steczkiewicz K."/>
            <person name="Drgas O."/>
            <person name="Orlowska M."/>
            <person name="Perlinska-Lenart U."/>
            <person name="Aleksandrzak-Piekarczyk T."/>
            <person name="Szatraj K."/>
            <person name="Zielenkiewicz U."/>
            <person name="Pilsyk S."/>
            <person name="Malc E."/>
            <person name="Mieczkowski P."/>
            <person name="Kruszewska J.S."/>
            <person name="Biernat P."/>
            <person name="Pawlowska J."/>
        </authorList>
    </citation>
    <scope>NUCLEOTIDE SEQUENCE</scope>
    <source>
        <strain evidence="7">WA0000017839</strain>
    </source>
</reference>
<dbReference type="InterPro" id="IPR051572">
    <property type="entry name" value="VTC_Complex_Subunit"/>
</dbReference>
<dbReference type="Gene3D" id="3.20.100.30">
    <property type="entry name" value="VTC, catalytic tunnel domain"/>
    <property type="match status" value="1"/>
</dbReference>
<dbReference type="PANTHER" id="PTHR46140:SF1">
    <property type="entry name" value="VACUOLAR TRANSPORTER CHAPERONE COMPLEX SUBUNIT 4-RELATED"/>
    <property type="match status" value="1"/>
</dbReference>
<feature type="domain" description="VTC" evidence="6">
    <location>
        <begin position="190"/>
        <end position="470"/>
    </location>
</feature>
<dbReference type="EMBL" id="JAEPRD010000189">
    <property type="protein sequence ID" value="KAG2194730.1"/>
    <property type="molecule type" value="Genomic_DNA"/>
</dbReference>
<keyword evidence="3 5" id="KW-1133">Transmembrane helix</keyword>
<protein>
    <recommendedName>
        <fullName evidence="6">VTC domain-containing protein</fullName>
    </recommendedName>
</protein>
<dbReference type="InterPro" id="IPR042267">
    <property type="entry name" value="VTC_sf"/>
</dbReference>
<gene>
    <name evidence="7" type="ORF">INT47_012101</name>
</gene>
<accession>A0A8H7QN84</accession>
<dbReference type="GO" id="GO:0006799">
    <property type="term" value="P:polyphosphate biosynthetic process"/>
    <property type="evidence" value="ECO:0007669"/>
    <property type="project" value="UniProtKB-ARBA"/>
</dbReference>
<keyword evidence="2 5" id="KW-0812">Transmembrane</keyword>
<dbReference type="Pfam" id="PF09359">
    <property type="entry name" value="VTC"/>
    <property type="match status" value="1"/>
</dbReference>
<dbReference type="GO" id="GO:0012505">
    <property type="term" value="C:endomembrane system"/>
    <property type="evidence" value="ECO:0007669"/>
    <property type="project" value="UniProtKB-SubCell"/>
</dbReference>
<comment type="subcellular location">
    <subcellularLocation>
        <location evidence="1">Endomembrane system</location>
        <topology evidence="1">Multi-pass membrane protein</topology>
    </subcellularLocation>
</comment>
<dbReference type="InterPro" id="IPR018966">
    <property type="entry name" value="VTC_domain"/>
</dbReference>
<evidence type="ECO:0000259" key="6">
    <source>
        <dbReference type="Pfam" id="PF09359"/>
    </source>
</evidence>
<feature type="transmembrane region" description="Helical" evidence="5">
    <location>
        <begin position="643"/>
        <end position="664"/>
    </location>
</feature>
<evidence type="ECO:0000256" key="1">
    <source>
        <dbReference type="ARBA" id="ARBA00004127"/>
    </source>
</evidence>
<proteinExistence type="predicted"/>
<dbReference type="OrthoDB" id="6493944at2759"/>
<sequence length="667" mass="77186">MDRLRWIPLPRTQSTLSDFMRQTDNASFDRDWKQLRFAPWRFFYLDYHHHLQQEGQTMEQWLVSEWIKVYEFYMLKKGEIERRVSGGDPKEIPTLQSDIRQLYHFSKLNYCGFLRLFMQYHRLFGSGPPPTDALRRLMMDRPFWDTSSHFFSMLVPFNRLCIHSAALPSCDSSKRSLDTIVTATHESSVKKYWLHSDHVIELYLLLSTHGLQIQDNNAINTATDEIGHPHGFKLTNDIHPSSDVPHSGRLKISTTYLDSPDLNDYTDRLVGQSDTLSCTKSIRTRTYDNVPYASLEQKMYYHQQHHRKKKGKEPECCGTVTTLAWIQQRVWLKQKHLASLFRAEYSLSNLLDKPSCLYRTDGLLVTEKDVCRMKQTSLHIQEQVHHKIKIPVLKTSQYRTVFANKDITVTIDTDISFTRPHQPESNRFPYCVVQIQHSQTPTWLSGLEASRLLEPVHDFSLYLHGISILHRVHVYPPWQSKFNSSDIRYPRHRGSLLSLNKTKDQVTNATTPPVSWSSDTIVTLDEDTLSSSSSTCSSLLSPTVNKQGQLRRSFDSYCSFDHPTSSKSDPTNCKSCQTKLNPHPPFYGTSHPKKPTNRTSTRGDITFFSVLKNACLSTLYKKGEKTSLLPQYHTHTGISRPTIITLTCVFTSFVISYLLYLFILKIK</sequence>
<evidence type="ECO:0000256" key="4">
    <source>
        <dbReference type="ARBA" id="ARBA00023136"/>
    </source>
</evidence>
<evidence type="ECO:0000256" key="3">
    <source>
        <dbReference type="ARBA" id="ARBA00022989"/>
    </source>
</evidence>
<evidence type="ECO:0000313" key="8">
    <source>
        <dbReference type="Proteomes" id="UP000603453"/>
    </source>
</evidence>
<name>A0A8H7QN84_9FUNG</name>
<keyword evidence="8" id="KW-1185">Reference proteome</keyword>
<dbReference type="PANTHER" id="PTHR46140">
    <property type="entry name" value="VACUOLAR TRANSPORTER CHAPERONE 1-RELATED"/>
    <property type="match status" value="1"/>
</dbReference>
<evidence type="ECO:0000313" key="7">
    <source>
        <dbReference type="EMBL" id="KAG2194730.1"/>
    </source>
</evidence>